<evidence type="ECO:0000313" key="2">
    <source>
        <dbReference type="EMBL" id="KAJ9128991.1"/>
    </source>
</evidence>
<name>A0ABQ9KBI3_HEVBR</name>
<evidence type="ECO:0008006" key="4">
    <source>
        <dbReference type="Google" id="ProtNLM"/>
    </source>
</evidence>
<feature type="region of interest" description="Disordered" evidence="1">
    <location>
        <begin position="1"/>
        <end position="35"/>
    </location>
</feature>
<protein>
    <recommendedName>
        <fullName evidence="4">AT-hook motif nuclear-localized protein</fullName>
    </recommendedName>
</protein>
<feature type="compositionally biased region" description="Polar residues" evidence="1">
    <location>
        <begin position="1"/>
        <end position="11"/>
    </location>
</feature>
<gene>
    <name evidence="2" type="ORF">P3X46_034245</name>
</gene>
<dbReference type="Proteomes" id="UP001174677">
    <property type="component" value="Unassembled WGS sequence"/>
</dbReference>
<keyword evidence="3" id="KW-1185">Reference proteome</keyword>
<sequence>MHPQSQGTGSSLADPPLKRKRGRPRKDESLAQGENIPAMTAADSMKKTKLFAHTTGAVDDKMVGQVVSGVIEGSFDAGYLLKVKVGDTETHLRGVVFLPGSFTPITASNDVAPQAEMYNKTEIPISVANPQTLVPGPVPSSEQSDKQPVNVQNLAPLVQVQRLPSELQSSSSVPIPQQNQPVSDILTLTDKLPMSNTGSSLGDRVAPQQILESGLGSQSTCVMQEMGHDKVAERYEVLKELEGSITKVPCGNVGATKQSKSLPQSASSVDNFPGSGTVNLELQIQHQAVSDEFKSNQSSRDGVRSPNLEHNQGPVTTGPGIMSAESIGIKIWIEKPASPNKAAVPELAMNDAPHLNGRPVCHAVNITETGSRSAPMGGLRATLFEREGIPSAYKLATEGSPQRLIEAQLCNPCGVTSIMKADSDSTPVTSLPVTLFEREAIPSEPELVIDGPVLPRITEPLFCSSSGAASDVDCNLKDAIPPTES</sequence>
<organism evidence="2 3">
    <name type="scientific">Hevea brasiliensis</name>
    <name type="common">Para rubber tree</name>
    <name type="synonym">Siphonia brasiliensis</name>
    <dbReference type="NCBI Taxonomy" id="3981"/>
    <lineage>
        <taxon>Eukaryota</taxon>
        <taxon>Viridiplantae</taxon>
        <taxon>Streptophyta</taxon>
        <taxon>Embryophyta</taxon>
        <taxon>Tracheophyta</taxon>
        <taxon>Spermatophyta</taxon>
        <taxon>Magnoliopsida</taxon>
        <taxon>eudicotyledons</taxon>
        <taxon>Gunneridae</taxon>
        <taxon>Pentapetalae</taxon>
        <taxon>rosids</taxon>
        <taxon>fabids</taxon>
        <taxon>Malpighiales</taxon>
        <taxon>Euphorbiaceae</taxon>
        <taxon>Crotonoideae</taxon>
        <taxon>Micrandreae</taxon>
        <taxon>Hevea</taxon>
    </lineage>
</organism>
<dbReference type="InterPro" id="IPR045881">
    <property type="entry name" value="MNM1-like"/>
</dbReference>
<evidence type="ECO:0000313" key="3">
    <source>
        <dbReference type="Proteomes" id="UP001174677"/>
    </source>
</evidence>
<reference evidence="2 3" key="1">
    <citation type="journal article" date="2023" name="Plant Biotechnol. J.">
        <title>Chromosome-level wild Hevea brasiliensis genome provides new tools for genomic-assisted breeding and valuable loci to elevate rubber yield.</title>
        <authorList>
            <person name="Cheng H."/>
            <person name="Song X."/>
            <person name="Hu Y."/>
            <person name="Wu T."/>
            <person name="Yang Q."/>
            <person name="An Z."/>
            <person name="Feng S."/>
            <person name="Deng Z."/>
            <person name="Wu W."/>
            <person name="Zeng X."/>
            <person name="Tu M."/>
            <person name="Wang X."/>
            <person name="Huang H."/>
        </authorList>
    </citation>
    <scope>NUCLEOTIDE SEQUENCE [LARGE SCALE GENOMIC DNA]</scope>
    <source>
        <strain evidence="2">MT/VB/25A 57/8</strain>
    </source>
</reference>
<feature type="region of interest" description="Disordered" evidence="1">
    <location>
        <begin position="290"/>
        <end position="320"/>
    </location>
</feature>
<dbReference type="PANTHER" id="PTHR34682">
    <property type="entry name" value="AT HOOK MOTIF-CONTAINING PROTEIN"/>
    <property type="match status" value="1"/>
</dbReference>
<evidence type="ECO:0000256" key="1">
    <source>
        <dbReference type="SAM" id="MobiDB-lite"/>
    </source>
</evidence>
<dbReference type="PANTHER" id="PTHR34682:SF3">
    <property type="entry name" value="AT HOOK MOTIF-CONTAINING PROTEIN"/>
    <property type="match status" value="1"/>
</dbReference>
<accession>A0ABQ9KBI3</accession>
<dbReference type="EMBL" id="JARPOI010000304">
    <property type="protein sequence ID" value="KAJ9128991.1"/>
    <property type="molecule type" value="Genomic_DNA"/>
</dbReference>
<proteinExistence type="predicted"/>
<comment type="caution">
    <text evidence="2">The sequence shown here is derived from an EMBL/GenBank/DDBJ whole genome shotgun (WGS) entry which is preliminary data.</text>
</comment>